<dbReference type="InterPro" id="IPR049457">
    <property type="entry name" value="Emfourin"/>
</dbReference>
<evidence type="ECO:0000313" key="2">
    <source>
        <dbReference type="Proteomes" id="UP001299876"/>
    </source>
</evidence>
<sequence>MYIELSQTSGIGYFPGLSKPVTLDADLLTEAKQAELRLLIDAARFFDLADSIGTPAPGAADYQYITLKIVDGERQHTVRGLVPVENEPLRKLIQSTREYLRAAHAVSKKQGG</sequence>
<proteinExistence type="predicted"/>
<dbReference type="RefSeq" id="WP_247289055.1">
    <property type="nucleotide sequence ID" value="NZ_JAKNRW010000003.1"/>
</dbReference>
<evidence type="ECO:0000313" key="1">
    <source>
        <dbReference type="EMBL" id="MCK1789678.1"/>
    </source>
</evidence>
<accession>A0ABT0EVB5</accession>
<reference evidence="1 2" key="1">
    <citation type="submission" date="2022-02" db="EMBL/GenBank/DDBJ databases">
        <title>Comparative genomics of the first Antarctic Pseudomonas spp. capable of biotransforming 2,4,6-Trinitrotoluene.</title>
        <authorList>
            <person name="Cabrera M.A."/>
            <person name="Marquez S.L."/>
            <person name="Perez-Donoso J.M."/>
        </authorList>
    </citation>
    <scope>NUCLEOTIDE SEQUENCE [LARGE SCALE GENOMIC DNA]</scope>
    <source>
        <strain evidence="1 2">TNT19</strain>
    </source>
</reference>
<dbReference type="EMBL" id="JAKNRW010000003">
    <property type="protein sequence ID" value="MCK1789678.1"/>
    <property type="molecule type" value="Genomic_DNA"/>
</dbReference>
<gene>
    <name evidence="1" type="ORF">L9059_05660</name>
</gene>
<dbReference type="Proteomes" id="UP001299876">
    <property type="component" value="Unassembled WGS sequence"/>
</dbReference>
<comment type="caution">
    <text evidence="1">The sequence shown here is derived from an EMBL/GenBank/DDBJ whole genome shotgun (WGS) entry which is preliminary data.</text>
</comment>
<dbReference type="Pfam" id="PF20242">
    <property type="entry name" value="Emfourin"/>
    <property type="match status" value="1"/>
</dbReference>
<name>A0ABT0EVB5_9PSED</name>
<organism evidence="1 2">
    <name type="scientific">Pseudomonas violetae</name>
    <dbReference type="NCBI Taxonomy" id="2915813"/>
    <lineage>
        <taxon>Bacteria</taxon>
        <taxon>Pseudomonadati</taxon>
        <taxon>Pseudomonadota</taxon>
        <taxon>Gammaproteobacteria</taxon>
        <taxon>Pseudomonadales</taxon>
        <taxon>Pseudomonadaceae</taxon>
        <taxon>Pseudomonas</taxon>
    </lineage>
</organism>
<protein>
    <submittedName>
        <fullName evidence="1">Uncharacterized protein</fullName>
    </submittedName>
</protein>
<keyword evidence="2" id="KW-1185">Reference proteome</keyword>